<dbReference type="GO" id="GO:0030686">
    <property type="term" value="C:90S preribosome"/>
    <property type="evidence" value="ECO:0007669"/>
    <property type="project" value="TreeGrafter"/>
</dbReference>
<dbReference type="InterPro" id="IPR000554">
    <property type="entry name" value="Ribosomal_eS7"/>
</dbReference>
<reference evidence="5" key="1">
    <citation type="submission" date="2011-07" db="EMBL/GenBank/DDBJ databases">
        <title>Divergent evolution of antigenic variation in African trypanosomes.</title>
        <authorList>
            <person name="Jackson A.P."/>
            <person name="Berry A."/>
            <person name="Allison H.C."/>
            <person name="Burton P."/>
            <person name="Anderson J."/>
            <person name="Aslett M."/>
            <person name="Brown R."/>
            <person name="Corton N."/>
            <person name="Harris D."/>
            <person name="Hauser H."/>
            <person name="Gamble J."/>
            <person name="Gilderthorp R."/>
            <person name="McQuillan J."/>
            <person name="Quail M.A."/>
            <person name="Sanders M."/>
            <person name="Van Tonder A."/>
            <person name="Ginger M.L."/>
            <person name="Donelson J.E."/>
            <person name="Field M.C."/>
            <person name="Barry J.D."/>
            <person name="Berriman M."/>
            <person name="Hertz-Fowler C."/>
        </authorList>
    </citation>
    <scope>NUCLEOTIDE SEQUENCE [LARGE SCALE GENOMIC DNA]</scope>
    <source>
        <strain evidence="5">IL3000</strain>
    </source>
</reference>
<accession>F9WIF0</accession>
<evidence type="ECO:0000313" key="5">
    <source>
        <dbReference type="Proteomes" id="UP000000702"/>
    </source>
</evidence>
<keyword evidence="2" id="KW-0689">Ribosomal protein</keyword>
<comment type="caution">
    <text evidence="4">The sequence shown here is derived from an EMBL/GenBank/DDBJ whole genome shotgun (WGS) entry which is preliminary data.</text>
</comment>
<evidence type="ECO:0000256" key="2">
    <source>
        <dbReference type="ARBA" id="ARBA00022980"/>
    </source>
</evidence>
<evidence type="ECO:0000256" key="1">
    <source>
        <dbReference type="ARBA" id="ARBA00007820"/>
    </source>
</evidence>
<proteinExistence type="inferred from homology"/>
<dbReference type="PANTHER" id="PTHR11278">
    <property type="entry name" value="40S RIBOSOMAL PROTEIN S7"/>
    <property type="match status" value="1"/>
</dbReference>
<keyword evidence="3" id="KW-0687">Ribonucleoprotein</keyword>
<organism evidence="4 5">
    <name type="scientific">Trypanosoma congolense (strain IL3000)</name>
    <dbReference type="NCBI Taxonomy" id="1068625"/>
    <lineage>
        <taxon>Eukaryota</taxon>
        <taxon>Discoba</taxon>
        <taxon>Euglenozoa</taxon>
        <taxon>Kinetoplastea</taxon>
        <taxon>Metakinetoplastina</taxon>
        <taxon>Trypanosomatida</taxon>
        <taxon>Trypanosomatidae</taxon>
        <taxon>Trypanosoma</taxon>
        <taxon>Nannomonas</taxon>
    </lineage>
</organism>
<dbReference type="PANTHER" id="PTHR11278:SF0">
    <property type="entry name" value="SMALL RIBOSOMAL SUBUNIT PROTEIN ES7"/>
    <property type="match status" value="1"/>
</dbReference>
<name>F9WIF0_TRYCI</name>
<dbReference type="GO" id="GO:0003735">
    <property type="term" value="F:structural constituent of ribosome"/>
    <property type="evidence" value="ECO:0007669"/>
    <property type="project" value="InterPro"/>
</dbReference>
<evidence type="ECO:0000256" key="3">
    <source>
        <dbReference type="ARBA" id="ARBA00023274"/>
    </source>
</evidence>
<dbReference type="GO" id="GO:0042274">
    <property type="term" value="P:ribosomal small subunit biogenesis"/>
    <property type="evidence" value="ECO:0007669"/>
    <property type="project" value="TreeGrafter"/>
</dbReference>
<gene>
    <name evidence="4" type="ORF">TCIL3000_0_19490</name>
</gene>
<dbReference type="GO" id="GO:0032040">
    <property type="term" value="C:small-subunit processome"/>
    <property type="evidence" value="ECO:0007669"/>
    <property type="project" value="TreeGrafter"/>
</dbReference>
<dbReference type="Pfam" id="PF01251">
    <property type="entry name" value="Ribosomal_S7e"/>
    <property type="match status" value="1"/>
</dbReference>
<dbReference type="AlphaFoldDB" id="F9WIF0"/>
<dbReference type="EMBL" id="CAEQ01002581">
    <property type="protein sequence ID" value="CCD17097.1"/>
    <property type="molecule type" value="Genomic_DNA"/>
</dbReference>
<dbReference type="GO" id="GO:0022627">
    <property type="term" value="C:cytosolic small ribosomal subunit"/>
    <property type="evidence" value="ECO:0007669"/>
    <property type="project" value="TreeGrafter"/>
</dbReference>
<protein>
    <submittedName>
        <fullName evidence="4">WGS project CAEQ00000000 data, annotated contig 780</fullName>
    </submittedName>
</protein>
<dbReference type="GO" id="GO:0006412">
    <property type="term" value="P:translation"/>
    <property type="evidence" value="ECO:0007669"/>
    <property type="project" value="InterPro"/>
</dbReference>
<comment type="similarity">
    <text evidence="1">Belongs to the eukaryotic ribosomal protein eS7 family.</text>
</comment>
<reference evidence="4 5" key="2">
    <citation type="journal article" date="2012" name="Proc. Natl. Acad. Sci. U.S.A.">
        <title>Antigenic diversity is generated by distinct evolutionary mechanisms in African trypanosome species.</title>
        <authorList>
            <person name="Jackson A.P."/>
            <person name="Berry A."/>
            <person name="Aslett M."/>
            <person name="Allison H.C."/>
            <person name="Burton P."/>
            <person name="Vavrova-Anderson J."/>
            <person name="Brown R."/>
            <person name="Browne H."/>
            <person name="Corton N."/>
            <person name="Hauser H."/>
            <person name="Gamble J."/>
            <person name="Gilderthorp R."/>
            <person name="Marcello L."/>
            <person name="McQuillan J."/>
            <person name="Otto T.D."/>
            <person name="Quail M.A."/>
            <person name="Sanders M.J."/>
            <person name="van Tonder A."/>
            <person name="Ginger M.L."/>
            <person name="Field M.C."/>
            <person name="Barry J.D."/>
            <person name="Hertz-Fowler C."/>
            <person name="Berriman M."/>
        </authorList>
    </citation>
    <scope>NUCLEOTIDE SEQUENCE [LARGE SCALE GENOMIC DNA]</scope>
    <source>
        <strain evidence="4 5">IL3000</strain>
    </source>
</reference>
<evidence type="ECO:0000313" key="4">
    <source>
        <dbReference type="EMBL" id="CCD17097.1"/>
    </source>
</evidence>
<dbReference type="GO" id="GO:0006364">
    <property type="term" value="P:rRNA processing"/>
    <property type="evidence" value="ECO:0007669"/>
    <property type="project" value="TreeGrafter"/>
</dbReference>
<dbReference type="VEuPathDB" id="TriTrypDB:TcIL3000_0_19490"/>
<sequence>MTINLPILIKKILNDFIGFRIFLYLFSSYFNLRTVSILRYCTTNLYQRKFNDIVKHVSLFSGTVVSSTDCLPAALVWHVRRCTNDDIFLLSAVLRFFPFLTYSSPVSDGRHFCTLRAMSAQPHLRKLRKLKRANPSTHEDNVAKALFDLEGSHKTLRAQLPRFHINTVRTTTIPRSKKSAMIILYPLRFIMLVRKIQRTLTSELEKRFPGNVVVLVAQRKITKRPTDVYKLQQVQRSRTSVAVFENILNDLIYPCDVVGRRWRYRTDGSKVMKVFLDARDRKRVESRLPLIAHVYKQLTHRPVNFGFMWNPKLQQVSSR</sequence>
<dbReference type="Proteomes" id="UP000000702">
    <property type="component" value="Unassembled WGS sequence"/>
</dbReference>
<keyword evidence="5" id="KW-1185">Reference proteome</keyword>
<dbReference type="OMA" id="CTNDDIF"/>